<organism evidence="1">
    <name type="scientific">bioreactor metagenome</name>
    <dbReference type="NCBI Taxonomy" id="1076179"/>
    <lineage>
        <taxon>unclassified sequences</taxon>
        <taxon>metagenomes</taxon>
        <taxon>ecological metagenomes</taxon>
    </lineage>
</organism>
<proteinExistence type="predicted"/>
<evidence type="ECO:0000313" key="1">
    <source>
        <dbReference type="EMBL" id="MPN27187.1"/>
    </source>
</evidence>
<accession>A0A645GJW0</accession>
<evidence type="ECO:0008006" key="2">
    <source>
        <dbReference type="Google" id="ProtNLM"/>
    </source>
</evidence>
<protein>
    <recommendedName>
        <fullName evidence="2">Endonuclease/exonuclease/phosphatase domain-containing protein</fullName>
    </recommendedName>
</protein>
<sequence>MTKQPQSKYSNLWEQGLNEDKAFYIDYKGTKQKATKDTPVYRTFVANRHIDYILGKQINFNTITIDMRTLAFTDHCAIIVDF</sequence>
<comment type="caution">
    <text evidence="1">The sequence shown here is derived from an EMBL/GenBank/DDBJ whole genome shotgun (WGS) entry which is preliminary data.</text>
</comment>
<name>A0A645GJW0_9ZZZZ</name>
<dbReference type="AlphaFoldDB" id="A0A645GJW0"/>
<reference evidence="1" key="1">
    <citation type="submission" date="2019-08" db="EMBL/GenBank/DDBJ databases">
        <authorList>
            <person name="Kucharzyk K."/>
            <person name="Murdoch R.W."/>
            <person name="Higgins S."/>
            <person name="Loffler F."/>
        </authorList>
    </citation>
    <scope>NUCLEOTIDE SEQUENCE</scope>
</reference>
<gene>
    <name evidence="1" type="ORF">SDC9_174614</name>
</gene>
<dbReference type="EMBL" id="VSSQ01076982">
    <property type="protein sequence ID" value="MPN27187.1"/>
    <property type="molecule type" value="Genomic_DNA"/>
</dbReference>